<dbReference type="OMA" id="HAHEWLI"/>
<reference evidence="9" key="1">
    <citation type="journal article" date="2010" name="Genome Biol.">
        <title>Genome sequence of the necrotrophic plant pathogen Pythium ultimum reveals original pathogenicity mechanisms and effector repertoire.</title>
        <authorList>
            <person name="Levesque C.A."/>
            <person name="Brouwer H."/>
            <person name="Cano L."/>
            <person name="Hamilton J.P."/>
            <person name="Holt C."/>
            <person name="Huitema E."/>
            <person name="Raffaele S."/>
            <person name="Robideau G.P."/>
            <person name="Thines M."/>
            <person name="Win J."/>
            <person name="Zerillo M.M."/>
            <person name="Beakes G.W."/>
            <person name="Boore J.L."/>
            <person name="Busam D."/>
            <person name="Dumas B."/>
            <person name="Ferriera S."/>
            <person name="Fuerstenberg S.I."/>
            <person name="Gachon C.M."/>
            <person name="Gaulin E."/>
            <person name="Govers F."/>
            <person name="Grenville-Briggs L."/>
            <person name="Horner N."/>
            <person name="Hostetler J."/>
            <person name="Jiang R.H."/>
            <person name="Johnson J."/>
            <person name="Krajaejun T."/>
            <person name="Lin H."/>
            <person name="Meijer H.J."/>
            <person name="Moore B."/>
            <person name="Morris P."/>
            <person name="Phuntmart V."/>
            <person name="Puiu D."/>
            <person name="Shetty J."/>
            <person name="Stajich J.E."/>
            <person name="Tripathy S."/>
            <person name="Wawra S."/>
            <person name="van West P."/>
            <person name="Whitty B.R."/>
            <person name="Coutinho P.M."/>
            <person name="Henrissat B."/>
            <person name="Martin F."/>
            <person name="Thomas P.D."/>
            <person name="Tyler B.M."/>
            <person name="De Vries R.P."/>
            <person name="Kamoun S."/>
            <person name="Yandell M."/>
            <person name="Tisserat N."/>
            <person name="Buell C.R."/>
        </authorList>
    </citation>
    <scope>NUCLEOTIDE SEQUENCE</scope>
    <source>
        <strain evidence="9">DAOM:BR144</strain>
    </source>
</reference>
<dbReference type="PANTHER" id="PTHR43286">
    <property type="entry name" value="ENDONUCLEASE III-LIKE PROTEIN 1"/>
    <property type="match status" value="1"/>
</dbReference>
<evidence type="ECO:0000256" key="6">
    <source>
        <dbReference type="ARBA" id="ARBA00023295"/>
    </source>
</evidence>
<protein>
    <recommendedName>
        <fullName evidence="7">HhH-GPD domain-containing protein</fullName>
    </recommendedName>
</protein>
<dbReference type="Gene3D" id="1.10.340.30">
    <property type="entry name" value="Hypothetical protein, domain 2"/>
    <property type="match status" value="1"/>
</dbReference>
<dbReference type="InParanoid" id="K3WE80"/>
<dbReference type="SMART" id="SM00478">
    <property type="entry name" value="ENDO3c"/>
    <property type="match status" value="1"/>
</dbReference>
<evidence type="ECO:0000256" key="4">
    <source>
        <dbReference type="ARBA" id="ARBA00023204"/>
    </source>
</evidence>
<feature type="domain" description="HhH-GPD" evidence="7">
    <location>
        <begin position="40"/>
        <end position="209"/>
    </location>
</feature>
<reference evidence="9" key="2">
    <citation type="submission" date="2010-04" db="EMBL/GenBank/DDBJ databases">
        <authorList>
            <person name="Buell R."/>
            <person name="Hamilton J."/>
            <person name="Hostetler J."/>
        </authorList>
    </citation>
    <scope>NUCLEOTIDE SEQUENCE [LARGE SCALE GENOMIC DNA]</scope>
    <source>
        <strain evidence="9">DAOM:BR144</strain>
    </source>
</reference>
<dbReference type="GO" id="GO:0006289">
    <property type="term" value="P:nucleotide-excision repair"/>
    <property type="evidence" value="ECO:0007669"/>
    <property type="project" value="TreeGrafter"/>
</dbReference>
<dbReference type="Proteomes" id="UP000019132">
    <property type="component" value="Unassembled WGS sequence"/>
</dbReference>
<evidence type="ECO:0000313" key="9">
    <source>
        <dbReference type="Proteomes" id="UP000019132"/>
    </source>
</evidence>
<dbReference type="GO" id="GO:0003677">
    <property type="term" value="F:DNA binding"/>
    <property type="evidence" value="ECO:0007669"/>
    <property type="project" value="InterPro"/>
</dbReference>
<dbReference type="VEuPathDB" id="FungiDB:PYU1_G003264"/>
<dbReference type="InterPro" id="IPR011257">
    <property type="entry name" value="DNA_glycosylase"/>
</dbReference>
<dbReference type="STRING" id="431595.K3WE80"/>
<comment type="similarity">
    <text evidence="1">Belongs to the Nth/MutY family.</text>
</comment>
<evidence type="ECO:0000256" key="2">
    <source>
        <dbReference type="ARBA" id="ARBA00022763"/>
    </source>
</evidence>
<dbReference type="FunFam" id="1.10.340.30:FF:000001">
    <property type="entry name" value="Endonuclease III"/>
    <property type="match status" value="1"/>
</dbReference>
<dbReference type="Pfam" id="PF00730">
    <property type="entry name" value="HhH-GPD"/>
    <property type="match status" value="1"/>
</dbReference>
<keyword evidence="6" id="KW-0326">Glycosidase</keyword>
<evidence type="ECO:0000259" key="7">
    <source>
        <dbReference type="SMART" id="SM00478"/>
    </source>
</evidence>
<dbReference type="GO" id="GO:0003906">
    <property type="term" value="F:DNA-(apurinic or apyrimidinic site) endonuclease activity"/>
    <property type="evidence" value="ECO:0007669"/>
    <property type="project" value="TreeGrafter"/>
</dbReference>
<dbReference type="GO" id="GO:0006285">
    <property type="term" value="P:base-excision repair, AP site formation"/>
    <property type="evidence" value="ECO:0007669"/>
    <property type="project" value="UniProtKB-ARBA"/>
</dbReference>
<keyword evidence="3" id="KW-0378">Hydrolase</keyword>
<organism evidence="8 9">
    <name type="scientific">Globisporangium ultimum (strain ATCC 200006 / CBS 805.95 / DAOM BR144)</name>
    <name type="common">Pythium ultimum</name>
    <dbReference type="NCBI Taxonomy" id="431595"/>
    <lineage>
        <taxon>Eukaryota</taxon>
        <taxon>Sar</taxon>
        <taxon>Stramenopiles</taxon>
        <taxon>Oomycota</taxon>
        <taxon>Peronosporomycetes</taxon>
        <taxon>Pythiales</taxon>
        <taxon>Pythiaceae</taxon>
        <taxon>Globisporangium</taxon>
    </lineage>
</organism>
<dbReference type="GO" id="GO:0016829">
    <property type="term" value="F:lyase activity"/>
    <property type="evidence" value="ECO:0007669"/>
    <property type="project" value="UniProtKB-KW"/>
</dbReference>
<dbReference type="GO" id="GO:0005634">
    <property type="term" value="C:nucleus"/>
    <property type="evidence" value="ECO:0007669"/>
    <property type="project" value="TreeGrafter"/>
</dbReference>
<sequence>MRAREKMTAPIDQFGTHACVAPHAQSDANKRFHILVAALLSSQTNDKITHAAMQRLHEQLRSPNDNEDNEDGNEGLTVAKVRATSETQLDALLTPVGFHRRKAQQLKQIADTLHAQYKDDIPRTYTRLTALPGIGPKIARVILLVAWSEAADGVIVDTHVHRLAGRLGWARTKGSSERTAEATRVALEEWVPREYWTPFSRAVVGFGQT</sequence>
<dbReference type="eggNOG" id="KOG1921">
    <property type="taxonomic scope" value="Eukaryota"/>
</dbReference>
<dbReference type="InterPro" id="IPR003265">
    <property type="entry name" value="HhH-GPD_domain"/>
</dbReference>
<reference evidence="8" key="3">
    <citation type="submission" date="2015-02" db="UniProtKB">
        <authorList>
            <consortium name="EnsemblProtists"/>
        </authorList>
    </citation>
    <scope>IDENTIFICATION</scope>
    <source>
        <strain evidence="8">DAOM BR144</strain>
    </source>
</reference>
<dbReference type="EnsemblProtists" id="PYU1_T003271">
    <property type="protein sequence ID" value="PYU1_T003271"/>
    <property type="gene ID" value="PYU1_G003264"/>
</dbReference>
<dbReference type="AlphaFoldDB" id="K3WE80"/>
<keyword evidence="2" id="KW-0227">DNA damage</keyword>
<dbReference type="PANTHER" id="PTHR43286:SF1">
    <property type="entry name" value="ENDONUCLEASE III-LIKE PROTEIN 1"/>
    <property type="match status" value="1"/>
</dbReference>
<dbReference type="SUPFAM" id="SSF48150">
    <property type="entry name" value="DNA-glycosylase"/>
    <property type="match status" value="1"/>
</dbReference>
<name>K3WE80_GLOUD</name>
<keyword evidence="4" id="KW-0234">DNA repair</keyword>
<evidence type="ECO:0000256" key="3">
    <source>
        <dbReference type="ARBA" id="ARBA00022801"/>
    </source>
</evidence>
<dbReference type="Gene3D" id="1.10.1670.10">
    <property type="entry name" value="Helix-hairpin-Helix base-excision DNA repair enzymes (C-terminal)"/>
    <property type="match status" value="1"/>
</dbReference>
<dbReference type="GO" id="GO:0000703">
    <property type="term" value="F:oxidized pyrimidine nucleobase lesion DNA N-glycosylase activity"/>
    <property type="evidence" value="ECO:0007669"/>
    <property type="project" value="TreeGrafter"/>
</dbReference>
<keyword evidence="9" id="KW-1185">Reference proteome</keyword>
<dbReference type="InterPro" id="IPR000445">
    <property type="entry name" value="HhH_motif"/>
</dbReference>
<evidence type="ECO:0000256" key="5">
    <source>
        <dbReference type="ARBA" id="ARBA00023239"/>
    </source>
</evidence>
<evidence type="ECO:0000313" key="8">
    <source>
        <dbReference type="EnsemblProtists" id="PYU1_T003271"/>
    </source>
</evidence>
<dbReference type="HOGENOM" id="CLU_012862_4_2_1"/>
<evidence type="ECO:0000256" key="1">
    <source>
        <dbReference type="ARBA" id="ARBA00008343"/>
    </source>
</evidence>
<dbReference type="EMBL" id="GL376603">
    <property type="status" value="NOT_ANNOTATED_CDS"/>
    <property type="molecule type" value="Genomic_DNA"/>
</dbReference>
<accession>K3WE80</accession>
<dbReference type="CDD" id="cd00056">
    <property type="entry name" value="ENDO3c"/>
    <property type="match status" value="1"/>
</dbReference>
<dbReference type="Pfam" id="PF00633">
    <property type="entry name" value="HHH"/>
    <property type="match status" value="1"/>
</dbReference>
<dbReference type="InterPro" id="IPR023170">
    <property type="entry name" value="HhH_base_excis_C"/>
</dbReference>
<keyword evidence="5" id="KW-0456">Lyase</keyword>
<proteinExistence type="inferred from homology"/>